<evidence type="ECO:0000313" key="1">
    <source>
        <dbReference type="EMBL" id="KAJ4713556.1"/>
    </source>
</evidence>
<name>A0ACC1XPY2_MELAZ</name>
<sequence length="1104" mass="124285">MAIVTGDRYLEKLVKFVEQQAGPLIEGSIVLKLNPAGLHYVQSRLEALHELERLLAGAPVDYLRAYVSDLGDHRALEQLRRILKLLTSLKVVSALPPPARDPTPLSLLPFGRLKVLELRGCDLSTSAAKGLLELRHTLEKIICHNSTDALRHVFASRIAEIKDSPQWNRLSFVSCACNRLVLMDESLQLLPAVETLDLSRNRFAKVDNLRRCVKLKHLDLGFNHLRSLETFSEVSCHLVKLVLRNNALTTLRGIENLKSLEGLDISYNIIFNFLELEFLAGLPSLLNLWLEGNPLCCSRWYRAQVFSYFAHPDKLKLDDKEISTRELWKRQLIIARRQKRPASFGFYSPAKDDADGDGSGNRKRKKASRLASIESEEESTYVGSDRESVSCDNEIQNKEENMASDDDAEIVDLMNRVEHMKRERSILWLREFKEWMDHTSENFVDGSICSRATLHSGKDNYMNNRSQPHLGESSRYVLHSVQASGDENSTNILESDNYVADMPTGLNAHQYFDHIGSLGITGGVPLPGIGRMDLRQENHKPYLCEGAGSIVMQAKSLHHDTLTTEGHMMVENISESPLTSIDDITDAYSSSAYPISPPHYQEDILHRRHNLVEEILQLSAESYSVVSSDSNTSCSDDDFCNYAPSMPEVDQMLDHEYLCSSAEGHSSSNLFEDKYSDQQQEIACVRENGRSSDFSTGDNDGEIAQSVNKEADWLEKKIKRKHTRRVVTLLEDQSTVGETETLQKSNGDLNISGIDNKNEQGKGIFGWNILCKNSDKKQAPENAVMTSFISNAGTVAKCSSPVRDDFVEDYFNKNVADYRSHEMCVQYMFCCMLGQDSIYREREVAILRSSKNKFYVLLSGVTFDGSETISSLVGCHKIEDVREVLVGLGLQVVRVSIETGETYLFMTRSIEKSRQLLCTLQIFDSLSTNNKCSLRSLEQVQVEFFEKQICGGSKVSLFQYSMVLFWCSNNEGGSWLSRSLFLIGGHVLVCIEDLMQFSSLSADASSPSYYSVDSCCSINNISEMVADSKESWCVTLTVKCATSKFGSSANECKKVTAIDKKKKCAGYLTWKFKWFSRESLLNFVSLLKAMHERITASPLQVRYV</sequence>
<comment type="caution">
    <text evidence="1">The sequence shown here is derived from an EMBL/GenBank/DDBJ whole genome shotgun (WGS) entry which is preliminary data.</text>
</comment>
<organism evidence="1 2">
    <name type="scientific">Melia azedarach</name>
    <name type="common">Chinaberry tree</name>
    <dbReference type="NCBI Taxonomy" id="155640"/>
    <lineage>
        <taxon>Eukaryota</taxon>
        <taxon>Viridiplantae</taxon>
        <taxon>Streptophyta</taxon>
        <taxon>Embryophyta</taxon>
        <taxon>Tracheophyta</taxon>
        <taxon>Spermatophyta</taxon>
        <taxon>Magnoliopsida</taxon>
        <taxon>eudicotyledons</taxon>
        <taxon>Gunneridae</taxon>
        <taxon>Pentapetalae</taxon>
        <taxon>rosids</taxon>
        <taxon>malvids</taxon>
        <taxon>Sapindales</taxon>
        <taxon>Meliaceae</taxon>
        <taxon>Melia</taxon>
    </lineage>
</organism>
<evidence type="ECO:0000313" key="2">
    <source>
        <dbReference type="Proteomes" id="UP001164539"/>
    </source>
</evidence>
<dbReference type="EMBL" id="CM051401">
    <property type="protein sequence ID" value="KAJ4713556.1"/>
    <property type="molecule type" value="Genomic_DNA"/>
</dbReference>
<accession>A0ACC1XPY2</accession>
<keyword evidence="2" id="KW-1185">Reference proteome</keyword>
<dbReference type="Proteomes" id="UP001164539">
    <property type="component" value="Chromosome 8"/>
</dbReference>
<gene>
    <name evidence="1" type="ORF">OWV82_015632</name>
</gene>
<reference evidence="1 2" key="1">
    <citation type="journal article" date="2023" name="Science">
        <title>Complex scaffold remodeling in plant triterpene biosynthesis.</title>
        <authorList>
            <person name="De La Pena R."/>
            <person name="Hodgson H."/>
            <person name="Liu J.C."/>
            <person name="Stephenson M.J."/>
            <person name="Martin A.C."/>
            <person name="Owen C."/>
            <person name="Harkess A."/>
            <person name="Leebens-Mack J."/>
            <person name="Jimenez L.E."/>
            <person name="Osbourn A."/>
            <person name="Sattely E.S."/>
        </authorList>
    </citation>
    <scope>NUCLEOTIDE SEQUENCE [LARGE SCALE GENOMIC DNA]</scope>
    <source>
        <strain evidence="2">cv. JPN11</strain>
        <tissue evidence="1">Leaf</tissue>
    </source>
</reference>
<proteinExistence type="predicted"/>
<protein>
    <submittedName>
        <fullName evidence="1">Outer arm dynein light chain 1</fullName>
    </submittedName>
</protein>